<dbReference type="Pfam" id="PF00106">
    <property type="entry name" value="adh_short"/>
    <property type="match status" value="1"/>
</dbReference>
<protein>
    <submittedName>
        <fullName evidence="5">SDR family oxidoreductase</fullName>
    </submittedName>
</protein>
<evidence type="ECO:0000256" key="1">
    <source>
        <dbReference type="ARBA" id="ARBA00006484"/>
    </source>
</evidence>
<proteinExistence type="inferred from homology"/>
<dbReference type="InterPro" id="IPR020904">
    <property type="entry name" value="Sc_DH/Rdtase_CS"/>
</dbReference>
<dbReference type="GO" id="GO:0016616">
    <property type="term" value="F:oxidoreductase activity, acting on the CH-OH group of donors, NAD or NADP as acceptor"/>
    <property type="evidence" value="ECO:0007669"/>
    <property type="project" value="UniProtKB-ARBA"/>
</dbReference>
<accession>A0A5A9GDW0</accession>
<dbReference type="RefSeq" id="WP_149234317.1">
    <property type="nucleotide sequence ID" value="NZ_JALJXJ010000018.1"/>
</dbReference>
<dbReference type="PRINTS" id="PR00080">
    <property type="entry name" value="SDRFAMILY"/>
</dbReference>
<sequence length="258" mass="26679">MTAMDASPTKRHVIVTGGSRGLGLALVGALLADGYRVSTCSRTSSDALERLACPDLFWHPCRIGDGTEVRAFFDAAIAWSGVSPLWGLVNNAGIAREGVLATFPEVDAEAVIQTNLTGALQAARAFLRAKLVAHKAGARGAGSQGGRIINISSIIGQRGYVGLAAYSASKAGLDGLTRALAREVGRRAITVNSVAPGYLDTEMSGTLSDGQRDQIVRRTPLGRLGTAADVVPLVRFLLSDGGGFVTGQTLTVDGGITC</sequence>
<comment type="similarity">
    <text evidence="1 3">Belongs to the short-chain dehydrogenases/reductases (SDR) family.</text>
</comment>
<dbReference type="AlphaFoldDB" id="A0A5A9GDW0"/>
<dbReference type="SMART" id="SM00822">
    <property type="entry name" value="PKS_KR"/>
    <property type="match status" value="1"/>
</dbReference>
<dbReference type="FunFam" id="3.40.50.720:FF:000173">
    <property type="entry name" value="3-oxoacyl-[acyl-carrier protein] reductase"/>
    <property type="match status" value="1"/>
</dbReference>
<keyword evidence="6" id="KW-1185">Reference proteome</keyword>
<dbReference type="EMBL" id="VTTN01000015">
    <property type="protein sequence ID" value="KAA0592640.1"/>
    <property type="molecule type" value="Genomic_DNA"/>
</dbReference>
<reference evidence="5 6" key="1">
    <citation type="submission" date="2019-08" db="EMBL/GenBank/DDBJ databases">
        <authorList>
            <person name="Grouzdev D."/>
            <person name="Tikhonova E."/>
            <person name="Kravchenko I."/>
        </authorList>
    </citation>
    <scope>NUCLEOTIDE SEQUENCE [LARGE SCALE GENOMIC DNA]</scope>
    <source>
        <strain evidence="5 6">59b</strain>
    </source>
</reference>
<dbReference type="SUPFAM" id="SSF51735">
    <property type="entry name" value="NAD(P)-binding Rossmann-fold domains"/>
    <property type="match status" value="1"/>
</dbReference>
<keyword evidence="2" id="KW-0560">Oxidoreductase</keyword>
<evidence type="ECO:0000313" key="6">
    <source>
        <dbReference type="Proteomes" id="UP000324927"/>
    </source>
</evidence>
<dbReference type="PROSITE" id="PS00061">
    <property type="entry name" value="ADH_SHORT"/>
    <property type="match status" value="1"/>
</dbReference>
<comment type="caution">
    <text evidence="5">The sequence shown here is derived from an EMBL/GenBank/DDBJ whole genome shotgun (WGS) entry which is preliminary data.</text>
</comment>
<dbReference type="InterPro" id="IPR036291">
    <property type="entry name" value="NAD(P)-bd_dom_sf"/>
</dbReference>
<gene>
    <name evidence="5" type="ORF">FZ942_27300</name>
</gene>
<dbReference type="PANTHER" id="PTHR42760">
    <property type="entry name" value="SHORT-CHAIN DEHYDROGENASES/REDUCTASES FAMILY MEMBER"/>
    <property type="match status" value="1"/>
</dbReference>
<evidence type="ECO:0000256" key="3">
    <source>
        <dbReference type="RuleBase" id="RU000363"/>
    </source>
</evidence>
<dbReference type="InterPro" id="IPR002347">
    <property type="entry name" value="SDR_fam"/>
</dbReference>
<dbReference type="InterPro" id="IPR057326">
    <property type="entry name" value="KR_dom"/>
</dbReference>
<evidence type="ECO:0000313" key="5">
    <source>
        <dbReference type="EMBL" id="KAA0592640.1"/>
    </source>
</evidence>
<feature type="domain" description="Ketoreductase" evidence="4">
    <location>
        <begin position="11"/>
        <end position="197"/>
    </location>
</feature>
<name>A0A5A9GDW0_AZOLI</name>
<dbReference type="GO" id="GO:0030497">
    <property type="term" value="P:fatty acid elongation"/>
    <property type="evidence" value="ECO:0007669"/>
    <property type="project" value="TreeGrafter"/>
</dbReference>
<dbReference type="PANTHER" id="PTHR42760:SF40">
    <property type="entry name" value="3-OXOACYL-[ACYL-CARRIER-PROTEIN] REDUCTASE, CHLOROPLASTIC"/>
    <property type="match status" value="1"/>
</dbReference>
<dbReference type="OrthoDB" id="9804774at2"/>
<dbReference type="Gene3D" id="3.40.50.720">
    <property type="entry name" value="NAD(P)-binding Rossmann-like Domain"/>
    <property type="match status" value="1"/>
</dbReference>
<dbReference type="Proteomes" id="UP000324927">
    <property type="component" value="Unassembled WGS sequence"/>
</dbReference>
<evidence type="ECO:0000259" key="4">
    <source>
        <dbReference type="SMART" id="SM00822"/>
    </source>
</evidence>
<evidence type="ECO:0000256" key="2">
    <source>
        <dbReference type="ARBA" id="ARBA00023002"/>
    </source>
</evidence>
<dbReference type="PRINTS" id="PR00081">
    <property type="entry name" value="GDHRDH"/>
</dbReference>
<organism evidence="5 6">
    <name type="scientific">Azospirillum lipoferum</name>
    <dbReference type="NCBI Taxonomy" id="193"/>
    <lineage>
        <taxon>Bacteria</taxon>
        <taxon>Pseudomonadati</taxon>
        <taxon>Pseudomonadota</taxon>
        <taxon>Alphaproteobacteria</taxon>
        <taxon>Rhodospirillales</taxon>
        <taxon>Azospirillaceae</taxon>
        <taxon>Azospirillum</taxon>
    </lineage>
</organism>